<reference evidence="2" key="1">
    <citation type="submission" date="2014-01" db="EMBL/GenBank/DDBJ databases">
        <authorList>
            <person name="Nelson M."/>
        </authorList>
    </citation>
    <scope>NUCLEOTIDE SEQUENCE</scope>
</reference>
<dbReference type="STRING" id="1433126.BN938_0087"/>
<evidence type="ECO:0000313" key="2">
    <source>
        <dbReference type="EMBL" id="CDN30566.1"/>
    </source>
</evidence>
<accession>A0A060R6B0</accession>
<evidence type="ECO:0000313" key="1">
    <source>
        <dbReference type="EMBL" id="CDN30194.1"/>
    </source>
</evidence>
<dbReference type="EMBL" id="HG934468">
    <property type="protein sequence ID" value="CDN30566.1"/>
    <property type="molecule type" value="Genomic_DNA"/>
</dbReference>
<dbReference type="AlphaFoldDB" id="A0A060R6B0"/>
<dbReference type="HOGENOM" id="CLU_3312934_0_0_10"/>
<reference evidence="2 3" key="2">
    <citation type="journal article" date="2015" name="Genome Announc.">
        <title>Complete Genome Sequence of the Novel Leech Symbiont Mucinivorans hirudinis M3T.</title>
        <authorList>
            <person name="Nelson M.C."/>
            <person name="Bomar L."/>
            <person name="Graf J."/>
        </authorList>
    </citation>
    <scope>NUCLEOTIDE SEQUENCE [LARGE SCALE GENOMIC DNA]</scope>
    <source>
        <strain evidence="3">M3</strain>
    </source>
</reference>
<protein>
    <submittedName>
        <fullName evidence="2">Uncharacterized protein</fullName>
    </submittedName>
</protein>
<proteinExistence type="predicted"/>
<gene>
    <name evidence="1" type="ORF">BN938_0087</name>
    <name evidence="2" type="ORF">BN938_0461</name>
</gene>
<dbReference type="KEGG" id="rbc:BN938_0461"/>
<keyword evidence="3" id="KW-1185">Reference proteome</keyword>
<sequence>MVAAPTSTLGAFATRQIDRIEYWRAADPLEVCEPPATVF</sequence>
<dbReference type="KEGG" id="rbc:BN938_0087"/>
<dbReference type="EMBL" id="HG934468">
    <property type="protein sequence ID" value="CDN30194.1"/>
    <property type="molecule type" value="Genomic_DNA"/>
</dbReference>
<name>A0A060R6B0_9BACT</name>
<dbReference type="Proteomes" id="UP000027616">
    <property type="component" value="Chromosome I"/>
</dbReference>
<evidence type="ECO:0000313" key="3">
    <source>
        <dbReference type="Proteomes" id="UP000027616"/>
    </source>
</evidence>
<organism evidence="2 3">
    <name type="scientific">Mucinivorans hirudinis</name>
    <dbReference type="NCBI Taxonomy" id="1433126"/>
    <lineage>
        <taxon>Bacteria</taxon>
        <taxon>Pseudomonadati</taxon>
        <taxon>Bacteroidota</taxon>
        <taxon>Bacteroidia</taxon>
        <taxon>Bacteroidales</taxon>
        <taxon>Rikenellaceae</taxon>
        <taxon>Mucinivorans</taxon>
    </lineage>
</organism>